<feature type="transmembrane region" description="Helical" evidence="1">
    <location>
        <begin position="23"/>
        <end position="41"/>
    </location>
</feature>
<gene>
    <name evidence="2" type="ORF">M5D96_011649</name>
</gene>
<evidence type="ECO:0000313" key="2">
    <source>
        <dbReference type="EMBL" id="KAI8035600.1"/>
    </source>
</evidence>
<evidence type="ECO:0000313" key="3">
    <source>
        <dbReference type="Proteomes" id="UP001059596"/>
    </source>
</evidence>
<proteinExistence type="predicted"/>
<reference evidence="2" key="1">
    <citation type="journal article" date="2023" name="Genome Biol. Evol.">
        <title>Long-read-based Genome Assembly of Drosophila gunungcola Reveals Fewer Chemosensory Genes in Flower-breeding Species.</title>
        <authorList>
            <person name="Negi A."/>
            <person name="Liao B.Y."/>
            <person name="Yeh S.D."/>
        </authorList>
    </citation>
    <scope>NUCLEOTIDE SEQUENCE</scope>
    <source>
        <strain evidence="2">Sukarami</strain>
    </source>
</reference>
<evidence type="ECO:0000256" key="1">
    <source>
        <dbReference type="SAM" id="Phobius"/>
    </source>
</evidence>
<sequence>MMSSVENVLVMFLDVLLNITDMSRFRLSSLLFAYIFIWLAIKKTFKAIYTLCS</sequence>
<dbReference type="Proteomes" id="UP001059596">
    <property type="component" value="Unassembled WGS sequence"/>
</dbReference>
<protein>
    <submittedName>
        <fullName evidence="2">Uncharacterized protein</fullName>
    </submittedName>
</protein>
<keyword evidence="1" id="KW-0472">Membrane</keyword>
<name>A0A9Q0BL43_9MUSC</name>
<accession>A0A9Q0BL43</accession>
<comment type="caution">
    <text evidence="2">The sequence shown here is derived from an EMBL/GenBank/DDBJ whole genome shotgun (WGS) entry which is preliminary data.</text>
</comment>
<organism evidence="2 3">
    <name type="scientific">Drosophila gunungcola</name>
    <name type="common">fruit fly</name>
    <dbReference type="NCBI Taxonomy" id="103775"/>
    <lineage>
        <taxon>Eukaryota</taxon>
        <taxon>Metazoa</taxon>
        <taxon>Ecdysozoa</taxon>
        <taxon>Arthropoda</taxon>
        <taxon>Hexapoda</taxon>
        <taxon>Insecta</taxon>
        <taxon>Pterygota</taxon>
        <taxon>Neoptera</taxon>
        <taxon>Endopterygota</taxon>
        <taxon>Diptera</taxon>
        <taxon>Brachycera</taxon>
        <taxon>Muscomorpha</taxon>
        <taxon>Ephydroidea</taxon>
        <taxon>Drosophilidae</taxon>
        <taxon>Drosophila</taxon>
        <taxon>Sophophora</taxon>
    </lineage>
</organism>
<keyword evidence="1" id="KW-0812">Transmembrane</keyword>
<dbReference type="AlphaFoldDB" id="A0A9Q0BL43"/>
<feature type="non-terminal residue" evidence="2">
    <location>
        <position position="53"/>
    </location>
</feature>
<keyword evidence="1" id="KW-1133">Transmembrane helix</keyword>
<dbReference type="EMBL" id="JAMKOV010000033">
    <property type="protein sequence ID" value="KAI8035600.1"/>
    <property type="molecule type" value="Genomic_DNA"/>
</dbReference>
<keyword evidence="3" id="KW-1185">Reference proteome</keyword>